<accession>A0A0A9DFC3</accession>
<proteinExistence type="predicted"/>
<name>A0A0A9DFC3_ARUDO</name>
<evidence type="ECO:0000313" key="1">
    <source>
        <dbReference type="EMBL" id="JAD86516.1"/>
    </source>
</evidence>
<dbReference type="EMBL" id="GBRH01211379">
    <property type="protein sequence ID" value="JAD86516.1"/>
    <property type="molecule type" value="Transcribed_RNA"/>
</dbReference>
<protein>
    <submittedName>
        <fullName evidence="1">MLH3</fullName>
    </submittedName>
</protein>
<dbReference type="AlphaFoldDB" id="A0A0A9DFC3"/>
<reference evidence="1" key="2">
    <citation type="journal article" date="2015" name="Data Brief">
        <title>Shoot transcriptome of the giant reed, Arundo donax.</title>
        <authorList>
            <person name="Barrero R.A."/>
            <person name="Guerrero F.D."/>
            <person name="Moolhuijzen P."/>
            <person name="Goolsby J.A."/>
            <person name="Tidwell J."/>
            <person name="Bellgard S.E."/>
            <person name="Bellgard M.I."/>
        </authorList>
    </citation>
    <scope>NUCLEOTIDE SEQUENCE</scope>
    <source>
        <tissue evidence="1">Shoot tissue taken approximately 20 cm above the soil surface</tissue>
    </source>
</reference>
<sequence>MTRGNLSAAQLLFGNFFTTNQYGGNKCNLVRNENYILLRSVSCRLHLFIHRFHSDFLILTVKMSCYTQLHQHPLCLFCRKVLAMISPDVFMK</sequence>
<organism evidence="1">
    <name type="scientific">Arundo donax</name>
    <name type="common">Giant reed</name>
    <name type="synonym">Donax arundinaceus</name>
    <dbReference type="NCBI Taxonomy" id="35708"/>
    <lineage>
        <taxon>Eukaryota</taxon>
        <taxon>Viridiplantae</taxon>
        <taxon>Streptophyta</taxon>
        <taxon>Embryophyta</taxon>
        <taxon>Tracheophyta</taxon>
        <taxon>Spermatophyta</taxon>
        <taxon>Magnoliopsida</taxon>
        <taxon>Liliopsida</taxon>
        <taxon>Poales</taxon>
        <taxon>Poaceae</taxon>
        <taxon>PACMAD clade</taxon>
        <taxon>Arundinoideae</taxon>
        <taxon>Arundineae</taxon>
        <taxon>Arundo</taxon>
    </lineage>
</organism>
<reference evidence="1" key="1">
    <citation type="submission" date="2014-09" db="EMBL/GenBank/DDBJ databases">
        <authorList>
            <person name="Magalhaes I.L.F."/>
            <person name="Oliveira U."/>
            <person name="Santos F.R."/>
            <person name="Vidigal T.H.D.A."/>
            <person name="Brescovit A.D."/>
            <person name="Santos A.J."/>
        </authorList>
    </citation>
    <scope>NUCLEOTIDE SEQUENCE</scope>
    <source>
        <tissue evidence="1">Shoot tissue taken approximately 20 cm above the soil surface</tissue>
    </source>
</reference>